<accession>A0AAW1N7B7</accession>
<comment type="caution">
    <text evidence="2">The sequence shown here is derived from an EMBL/GenBank/DDBJ whole genome shotgun (WGS) entry which is preliminary data.</text>
</comment>
<evidence type="ECO:0000313" key="3">
    <source>
        <dbReference type="Proteomes" id="UP001458880"/>
    </source>
</evidence>
<dbReference type="AlphaFoldDB" id="A0AAW1N7B7"/>
<gene>
    <name evidence="2" type="ORF">QE152_g1962</name>
</gene>
<feature type="region of interest" description="Disordered" evidence="1">
    <location>
        <begin position="69"/>
        <end position="97"/>
    </location>
</feature>
<evidence type="ECO:0000256" key="1">
    <source>
        <dbReference type="SAM" id="MobiDB-lite"/>
    </source>
</evidence>
<dbReference type="Proteomes" id="UP001458880">
    <property type="component" value="Unassembled WGS sequence"/>
</dbReference>
<dbReference type="EMBL" id="JASPKY010000012">
    <property type="protein sequence ID" value="KAK9753575.1"/>
    <property type="molecule type" value="Genomic_DNA"/>
</dbReference>
<organism evidence="2 3">
    <name type="scientific">Popillia japonica</name>
    <name type="common">Japanese beetle</name>
    <dbReference type="NCBI Taxonomy" id="7064"/>
    <lineage>
        <taxon>Eukaryota</taxon>
        <taxon>Metazoa</taxon>
        <taxon>Ecdysozoa</taxon>
        <taxon>Arthropoda</taxon>
        <taxon>Hexapoda</taxon>
        <taxon>Insecta</taxon>
        <taxon>Pterygota</taxon>
        <taxon>Neoptera</taxon>
        <taxon>Endopterygota</taxon>
        <taxon>Coleoptera</taxon>
        <taxon>Polyphaga</taxon>
        <taxon>Scarabaeiformia</taxon>
        <taxon>Scarabaeidae</taxon>
        <taxon>Rutelinae</taxon>
        <taxon>Popillia</taxon>
    </lineage>
</organism>
<protein>
    <submittedName>
        <fullName evidence="2">Uncharacterized protein</fullName>
    </submittedName>
</protein>
<name>A0AAW1N7B7_POPJA</name>
<reference evidence="2 3" key="1">
    <citation type="journal article" date="2024" name="BMC Genomics">
        <title>De novo assembly and annotation of Popillia japonica's genome with initial clues to its potential as an invasive pest.</title>
        <authorList>
            <person name="Cucini C."/>
            <person name="Boschi S."/>
            <person name="Funari R."/>
            <person name="Cardaioli E."/>
            <person name="Iannotti N."/>
            <person name="Marturano G."/>
            <person name="Paoli F."/>
            <person name="Bruttini M."/>
            <person name="Carapelli A."/>
            <person name="Frati F."/>
            <person name="Nardi F."/>
        </authorList>
    </citation>
    <scope>NUCLEOTIDE SEQUENCE [LARGE SCALE GENOMIC DNA]</scope>
    <source>
        <strain evidence="2">DMR45628</strain>
    </source>
</reference>
<sequence length="127" mass="14538">MQLRCTRLEKSPTVPKQIDNYMTLWCQAGVKRRSFHVLANWNTFGIAQFPLGVQLQIVSIHTSQKIKYHPASRKTLSSRNKSSRTRNSHPLDSTPKLTMSSGVLIADYHQQRVKSVGYQLAKRTERA</sequence>
<evidence type="ECO:0000313" key="2">
    <source>
        <dbReference type="EMBL" id="KAK9753575.1"/>
    </source>
</evidence>
<keyword evidence="3" id="KW-1185">Reference proteome</keyword>
<proteinExistence type="predicted"/>